<feature type="region of interest" description="Disordered" evidence="1">
    <location>
        <begin position="23"/>
        <end position="97"/>
    </location>
</feature>
<comment type="caution">
    <text evidence="2">The sequence shown here is derived from an EMBL/GenBank/DDBJ whole genome shotgun (WGS) entry which is preliminary data.</text>
</comment>
<protein>
    <submittedName>
        <fullName evidence="2">Uncharacterized protein</fullName>
    </submittedName>
</protein>
<sequence>MSERTRLVGGSAILIHLRALRRREVAGDARPPSTGLPITPSGTPSSPPHLHHLHSTLHQYMPRGEPQTPHHLAPPPRADIHQKPPPLSHPPYPPDSPQLDIITLWKF</sequence>
<name>A0A5B7F1I8_PORTR</name>
<gene>
    <name evidence="2" type="ORF">E2C01_032881</name>
</gene>
<evidence type="ECO:0000313" key="2">
    <source>
        <dbReference type="EMBL" id="MPC39347.1"/>
    </source>
</evidence>
<evidence type="ECO:0000313" key="3">
    <source>
        <dbReference type="Proteomes" id="UP000324222"/>
    </source>
</evidence>
<dbReference type="Proteomes" id="UP000324222">
    <property type="component" value="Unassembled WGS sequence"/>
</dbReference>
<feature type="compositionally biased region" description="Low complexity" evidence="1">
    <location>
        <begin position="31"/>
        <end position="44"/>
    </location>
</feature>
<evidence type="ECO:0000256" key="1">
    <source>
        <dbReference type="SAM" id="MobiDB-lite"/>
    </source>
</evidence>
<dbReference type="EMBL" id="VSRR010004335">
    <property type="protein sequence ID" value="MPC39347.1"/>
    <property type="molecule type" value="Genomic_DNA"/>
</dbReference>
<dbReference type="AlphaFoldDB" id="A0A5B7F1I8"/>
<accession>A0A5B7F1I8</accession>
<reference evidence="2 3" key="1">
    <citation type="submission" date="2019-05" db="EMBL/GenBank/DDBJ databases">
        <title>Another draft genome of Portunus trituberculatus and its Hox gene families provides insights of decapod evolution.</title>
        <authorList>
            <person name="Jeong J.-H."/>
            <person name="Song I."/>
            <person name="Kim S."/>
            <person name="Choi T."/>
            <person name="Kim D."/>
            <person name="Ryu S."/>
            <person name="Kim W."/>
        </authorList>
    </citation>
    <scope>NUCLEOTIDE SEQUENCE [LARGE SCALE GENOMIC DNA]</scope>
    <source>
        <tissue evidence="2">Muscle</tissue>
    </source>
</reference>
<organism evidence="2 3">
    <name type="scientific">Portunus trituberculatus</name>
    <name type="common">Swimming crab</name>
    <name type="synonym">Neptunus trituberculatus</name>
    <dbReference type="NCBI Taxonomy" id="210409"/>
    <lineage>
        <taxon>Eukaryota</taxon>
        <taxon>Metazoa</taxon>
        <taxon>Ecdysozoa</taxon>
        <taxon>Arthropoda</taxon>
        <taxon>Crustacea</taxon>
        <taxon>Multicrustacea</taxon>
        <taxon>Malacostraca</taxon>
        <taxon>Eumalacostraca</taxon>
        <taxon>Eucarida</taxon>
        <taxon>Decapoda</taxon>
        <taxon>Pleocyemata</taxon>
        <taxon>Brachyura</taxon>
        <taxon>Eubrachyura</taxon>
        <taxon>Portunoidea</taxon>
        <taxon>Portunidae</taxon>
        <taxon>Portuninae</taxon>
        <taxon>Portunus</taxon>
    </lineage>
</organism>
<feature type="compositionally biased region" description="Pro residues" evidence="1">
    <location>
        <begin position="72"/>
        <end position="96"/>
    </location>
</feature>
<keyword evidence="3" id="KW-1185">Reference proteome</keyword>
<proteinExistence type="predicted"/>